<gene>
    <name evidence="1" type="ORF">SAMN05444955_10165</name>
</gene>
<reference evidence="1 2" key="1">
    <citation type="submission" date="2016-10" db="EMBL/GenBank/DDBJ databases">
        <authorList>
            <person name="de Groot N.N."/>
        </authorList>
    </citation>
    <scope>NUCLEOTIDE SEQUENCE [LARGE SCALE GENOMIC DNA]</scope>
    <source>
        <strain evidence="1 2">DSM 46701</strain>
    </source>
</reference>
<dbReference type="EMBL" id="FOCQ01000001">
    <property type="protein sequence ID" value="SEM68271.1"/>
    <property type="molecule type" value="Genomic_DNA"/>
</dbReference>
<name>A0A1H8ACF2_9BACL</name>
<dbReference type="Proteomes" id="UP000199695">
    <property type="component" value="Unassembled WGS sequence"/>
</dbReference>
<dbReference type="OrthoDB" id="2606532at2"/>
<keyword evidence="2" id="KW-1185">Reference proteome</keyword>
<organism evidence="1 2">
    <name type="scientific">Lihuaxuella thermophila</name>
    <dbReference type="NCBI Taxonomy" id="1173111"/>
    <lineage>
        <taxon>Bacteria</taxon>
        <taxon>Bacillati</taxon>
        <taxon>Bacillota</taxon>
        <taxon>Bacilli</taxon>
        <taxon>Bacillales</taxon>
        <taxon>Thermoactinomycetaceae</taxon>
        <taxon>Lihuaxuella</taxon>
    </lineage>
</organism>
<protein>
    <submittedName>
        <fullName evidence="1">Uncharacterized protein</fullName>
    </submittedName>
</protein>
<dbReference type="AlphaFoldDB" id="A0A1H8ACF2"/>
<dbReference type="InterPro" id="IPR045397">
    <property type="entry name" value="TumE-like"/>
</dbReference>
<evidence type="ECO:0000313" key="2">
    <source>
        <dbReference type="Proteomes" id="UP000199695"/>
    </source>
</evidence>
<dbReference type="STRING" id="1173111.SAMN05444955_10165"/>
<accession>A0A1H8ACF2</accession>
<proteinExistence type="predicted"/>
<dbReference type="RefSeq" id="WP_089964381.1">
    <property type="nucleotide sequence ID" value="NZ_FOCQ01000001.1"/>
</dbReference>
<evidence type="ECO:0000313" key="1">
    <source>
        <dbReference type="EMBL" id="SEM68271.1"/>
    </source>
</evidence>
<sequence length="138" mass="16015">MVQYTKYVALINKYSPYIAAPPLLDLESDAATGVTKVRINLQFIPHPVYGKTKFRIRERYDSGGNLFFYRYCWEINKRPTGHITAWENEHNHGLPTDPHHHHHVPFDRKQVQANPNVRSLEDAFNAIIPYIISGKAYP</sequence>
<dbReference type="Pfam" id="PF20126">
    <property type="entry name" value="TumE"/>
    <property type="match status" value="1"/>
</dbReference>